<evidence type="ECO:0000256" key="2">
    <source>
        <dbReference type="ARBA" id="ARBA00004370"/>
    </source>
</evidence>
<reference evidence="13" key="1">
    <citation type="journal article" date="2015" name="Plant J.">
        <title>Improved white spruce (Picea glauca) genome assemblies and annotation of large gene families of conifer terpenoid and phenolic defense metabolism.</title>
        <authorList>
            <person name="Warren R.L."/>
            <person name="Keeling C.I."/>
            <person name="Yuen M.M."/>
            <person name="Raymond A."/>
            <person name="Taylor G.A."/>
            <person name="Vandervalk B.P."/>
            <person name="Mohamadi H."/>
            <person name="Paulino D."/>
            <person name="Chiu R."/>
            <person name="Jackman S.D."/>
            <person name="Robertson G."/>
            <person name="Yang C."/>
            <person name="Hoffmann M."/>
            <person name="Weigel D."/>
            <person name="Nelson D.R."/>
            <person name="Ritland C."/>
            <person name="Isabel N."/>
            <person name="Jaquish B."/>
            <person name="Yanchuk A."/>
            <person name="Bousquet J."/>
            <person name="Jones S.J."/>
            <person name="MacKay J."/>
            <person name="Birol I."/>
            <person name="Bohlmann J."/>
        </authorList>
    </citation>
    <scope>NUCLEOTIDE SEQUENCE</scope>
</reference>
<dbReference type="InterPro" id="IPR002401">
    <property type="entry name" value="Cyt_P450_E_grp-I"/>
</dbReference>
<comment type="subcellular location">
    <subcellularLocation>
        <location evidence="2">Membrane</location>
    </subcellularLocation>
</comment>
<dbReference type="EMBL" id="GCHX01451013">
    <property type="protein sequence ID" value="JAI17622.1"/>
    <property type="molecule type" value="Transcribed_RNA"/>
</dbReference>
<dbReference type="GO" id="GO:0020037">
    <property type="term" value="F:heme binding"/>
    <property type="evidence" value="ECO:0007669"/>
    <property type="project" value="InterPro"/>
</dbReference>
<dbReference type="Pfam" id="PF00067">
    <property type="entry name" value="p450"/>
    <property type="match status" value="1"/>
</dbReference>
<keyword evidence="12" id="KW-1133">Transmembrane helix</keyword>
<dbReference type="Gene3D" id="1.10.630.10">
    <property type="entry name" value="Cytochrome P450"/>
    <property type="match status" value="1"/>
</dbReference>
<comment type="cofactor">
    <cofactor evidence="1 10">
        <name>heme</name>
        <dbReference type="ChEBI" id="CHEBI:30413"/>
    </cofactor>
</comment>
<keyword evidence="7 10" id="KW-0408">Iron</keyword>
<evidence type="ECO:0000313" key="13">
    <source>
        <dbReference type="EMBL" id="JAI17622.1"/>
    </source>
</evidence>
<proteinExistence type="inferred from homology"/>
<protein>
    <submittedName>
        <fullName evidence="13">Cytochrome P450 CYP736C1</fullName>
    </submittedName>
</protein>
<keyword evidence="8 11" id="KW-0503">Monooxygenase</keyword>
<dbReference type="GO" id="GO:0005506">
    <property type="term" value="F:iron ion binding"/>
    <property type="evidence" value="ECO:0007669"/>
    <property type="project" value="InterPro"/>
</dbReference>
<dbReference type="PANTHER" id="PTHR47943:SF2">
    <property type="entry name" value="CYTOCHROME P450"/>
    <property type="match status" value="1"/>
</dbReference>
<keyword evidence="5 10" id="KW-0479">Metal-binding</keyword>
<evidence type="ECO:0000256" key="4">
    <source>
        <dbReference type="ARBA" id="ARBA00022617"/>
    </source>
</evidence>
<dbReference type="GO" id="GO:0016020">
    <property type="term" value="C:membrane"/>
    <property type="evidence" value="ECO:0007669"/>
    <property type="project" value="UniProtKB-SubCell"/>
</dbReference>
<evidence type="ECO:0000256" key="12">
    <source>
        <dbReference type="SAM" id="Phobius"/>
    </source>
</evidence>
<dbReference type="PRINTS" id="PR00385">
    <property type="entry name" value="P450"/>
</dbReference>
<evidence type="ECO:0000256" key="7">
    <source>
        <dbReference type="ARBA" id="ARBA00023004"/>
    </source>
</evidence>
<evidence type="ECO:0000256" key="1">
    <source>
        <dbReference type="ARBA" id="ARBA00001971"/>
    </source>
</evidence>
<gene>
    <name evidence="13" type="primary">cytochrome P450 CYP736C1</name>
</gene>
<feature type="binding site" description="axial binding residue" evidence="10">
    <location>
        <position position="456"/>
    </location>
    <ligand>
        <name>heme</name>
        <dbReference type="ChEBI" id="CHEBI:30413"/>
    </ligand>
    <ligandPart>
        <name>Fe</name>
        <dbReference type="ChEBI" id="CHEBI:18248"/>
    </ligandPart>
</feature>
<dbReference type="PANTHER" id="PTHR47943">
    <property type="entry name" value="CYTOCHROME P450 93A3-LIKE"/>
    <property type="match status" value="1"/>
</dbReference>
<name>A0A0G7ZP09_PICGL</name>
<dbReference type="InterPro" id="IPR017972">
    <property type="entry name" value="Cyt_P450_CS"/>
</dbReference>
<dbReference type="PRINTS" id="PR00463">
    <property type="entry name" value="EP450I"/>
</dbReference>
<evidence type="ECO:0000256" key="11">
    <source>
        <dbReference type="RuleBase" id="RU000461"/>
    </source>
</evidence>
<dbReference type="PROSITE" id="PS00086">
    <property type="entry name" value="CYTOCHROME_P450"/>
    <property type="match status" value="1"/>
</dbReference>
<evidence type="ECO:0000256" key="9">
    <source>
        <dbReference type="ARBA" id="ARBA00023136"/>
    </source>
</evidence>
<evidence type="ECO:0000256" key="3">
    <source>
        <dbReference type="ARBA" id="ARBA00010617"/>
    </source>
</evidence>
<keyword evidence="9 12" id="KW-0472">Membrane</keyword>
<dbReference type="GO" id="GO:0004497">
    <property type="term" value="F:monooxygenase activity"/>
    <property type="evidence" value="ECO:0007669"/>
    <property type="project" value="UniProtKB-KW"/>
</dbReference>
<keyword evidence="6 11" id="KW-0560">Oxidoreductase</keyword>
<feature type="transmembrane region" description="Helical" evidence="12">
    <location>
        <begin position="18"/>
        <end position="36"/>
    </location>
</feature>
<comment type="similarity">
    <text evidence="3 11">Belongs to the cytochrome P450 family.</text>
</comment>
<dbReference type="CDD" id="cd11072">
    <property type="entry name" value="CYP71-like"/>
    <property type="match status" value="1"/>
</dbReference>
<evidence type="ECO:0000256" key="5">
    <source>
        <dbReference type="ARBA" id="ARBA00022723"/>
    </source>
</evidence>
<dbReference type="FunFam" id="1.10.630.10:FF:000011">
    <property type="entry name" value="Cytochrome P450 83B1"/>
    <property type="match status" value="1"/>
</dbReference>
<evidence type="ECO:0000256" key="8">
    <source>
        <dbReference type="ARBA" id="ARBA00023033"/>
    </source>
</evidence>
<evidence type="ECO:0000256" key="10">
    <source>
        <dbReference type="PIRSR" id="PIRSR602401-1"/>
    </source>
</evidence>
<keyword evidence="12" id="KW-0812">Transmembrane</keyword>
<dbReference type="InterPro" id="IPR001128">
    <property type="entry name" value="Cyt_P450"/>
</dbReference>
<sequence length="528" mass="59387">MDFLEVVSEAADAVQNRLAAAAICITVLLSTLILFMKIHRINNRSAEKLPPGPPGLPIIGHLHMLGKLPHRKLCLLSRRYGPLMSLRLGSVPTVIVSSAEMAQQFLKNHDHVFSSRPTMRCGKNLFYNSVDMIFSPYGQYWKQVRRISVSELLSTKSLEALRFQREEEVSVMIHSLLEKCASVSNPVVDVSKTVLAVAVDIICRMAFGRKYSDEEAYDNRGFEEMIKEFGFLLGAFDIGDFIPYLGWMDLQGLGRRQKAISRTADAFYEKLIEEHLAQKDVRETRDFVDVLLALSEHNIRRDNIKAILIDMLHAGSDAPSTALEWAMSELLRRPLVMTKAQEELEKVVGLNRKVRESDLPHLPYLQAVVKETLRLYPSAPLLAPHESMESCTVCDYEIPARTRVIVNAWAIGRDPKSWEDAEEFKPERFTESPSSCVDVRGQDFELIPFGSGRRGCPGMQLGMVIVEFVLAQLLHCFDWRLPAEIQGRDLDMTENFGLAIPRAVPLLAIPTPRLAAEALGSSQDQGIK</sequence>
<organism evidence="13">
    <name type="scientific">Picea glauca</name>
    <name type="common">White spruce</name>
    <name type="synonym">Pinus glauca</name>
    <dbReference type="NCBI Taxonomy" id="3330"/>
    <lineage>
        <taxon>Eukaryota</taxon>
        <taxon>Viridiplantae</taxon>
        <taxon>Streptophyta</taxon>
        <taxon>Embryophyta</taxon>
        <taxon>Tracheophyta</taxon>
        <taxon>Spermatophyta</taxon>
        <taxon>Pinopsida</taxon>
        <taxon>Pinidae</taxon>
        <taxon>Conifers I</taxon>
        <taxon>Pinales</taxon>
        <taxon>Pinaceae</taxon>
        <taxon>Picea</taxon>
    </lineage>
</organism>
<accession>A0A0G7ZP09</accession>
<dbReference type="AlphaFoldDB" id="A0A0G7ZP09"/>
<keyword evidence="4 10" id="KW-0349">Heme</keyword>
<dbReference type="SUPFAM" id="SSF48264">
    <property type="entry name" value="Cytochrome P450"/>
    <property type="match status" value="1"/>
</dbReference>
<dbReference type="InterPro" id="IPR036396">
    <property type="entry name" value="Cyt_P450_sf"/>
</dbReference>
<dbReference type="GO" id="GO:0016705">
    <property type="term" value="F:oxidoreductase activity, acting on paired donors, with incorporation or reduction of molecular oxygen"/>
    <property type="evidence" value="ECO:0007669"/>
    <property type="project" value="InterPro"/>
</dbReference>
<evidence type="ECO:0000256" key="6">
    <source>
        <dbReference type="ARBA" id="ARBA00023002"/>
    </source>
</evidence>